<name>A0A238BSV6_9BILA</name>
<reference evidence="1 2" key="1">
    <citation type="submission" date="2015-12" db="EMBL/GenBank/DDBJ databases">
        <title>Draft genome of the nematode, Onchocerca flexuosa.</title>
        <authorList>
            <person name="Mitreva M."/>
        </authorList>
    </citation>
    <scope>NUCLEOTIDE SEQUENCE [LARGE SCALE GENOMIC DNA]</scope>
    <source>
        <strain evidence="1">Red Deer</strain>
    </source>
</reference>
<proteinExistence type="predicted"/>
<keyword evidence="2" id="KW-1185">Reference proteome</keyword>
<evidence type="ECO:0000313" key="2">
    <source>
        <dbReference type="Proteomes" id="UP000242913"/>
    </source>
</evidence>
<dbReference type="AlphaFoldDB" id="A0A238BSV6"/>
<organism evidence="1 2">
    <name type="scientific">Onchocerca flexuosa</name>
    <dbReference type="NCBI Taxonomy" id="387005"/>
    <lineage>
        <taxon>Eukaryota</taxon>
        <taxon>Metazoa</taxon>
        <taxon>Ecdysozoa</taxon>
        <taxon>Nematoda</taxon>
        <taxon>Chromadorea</taxon>
        <taxon>Rhabditida</taxon>
        <taxon>Spirurina</taxon>
        <taxon>Spiruromorpha</taxon>
        <taxon>Filarioidea</taxon>
        <taxon>Onchocercidae</taxon>
        <taxon>Onchocerca</taxon>
    </lineage>
</organism>
<dbReference type="OrthoDB" id="5952164at2759"/>
<sequence>MNVHVLHAHSYLDLHIKLSPTGDTIICENDPPCSIPYAISVLYSPNHFDLQAYHTHCCFIILKDDEDNGAFVARKKCSSKMISVMMQDGGLLRHNHNRYSDSTVIRLTKAMKLYNGKIYLGLRLFDLPFGMQEYGSAPIKIQYMQ</sequence>
<protein>
    <submittedName>
        <fullName evidence="1">Uncharacterized protein</fullName>
    </submittedName>
</protein>
<accession>A0A238BSV6</accession>
<dbReference type="EMBL" id="KZ270023">
    <property type="protein sequence ID" value="OZC07765.1"/>
    <property type="molecule type" value="Genomic_DNA"/>
</dbReference>
<dbReference type="Proteomes" id="UP000242913">
    <property type="component" value="Unassembled WGS sequence"/>
</dbReference>
<gene>
    <name evidence="1" type="ORF">X798_05245</name>
</gene>
<evidence type="ECO:0000313" key="1">
    <source>
        <dbReference type="EMBL" id="OZC07765.1"/>
    </source>
</evidence>